<evidence type="ECO:0000256" key="11">
    <source>
        <dbReference type="ARBA" id="ARBA00023242"/>
    </source>
</evidence>
<feature type="compositionally biased region" description="Low complexity" evidence="13">
    <location>
        <begin position="99"/>
        <end position="117"/>
    </location>
</feature>
<reference evidence="15 16" key="2">
    <citation type="submission" date="2018-11" db="EMBL/GenBank/DDBJ databases">
        <authorList>
            <consortium name="Pathogen Informatics"/>
        </authorList>
    </citation>
    <scope>NUCLEOTIDE SEQUENCE [LARGE SCALE GENOMIC DNA]</scope>
</reference>
<evidence type="ECO:0000256" key="10">
    <source>
        <dbReference type="ARBA" id="ARBA00023163"/>
    </source>
</evidence>
<feature type="region of interest" description="Disordered" evidence="13">
    <location>
        <begin position="88"/>
        <end position="117"/>
    </location>
</feature>
<evidence type="ECO:0000256" key="8">
    <source>
        <dbReference type="ARBA" id="ARBA00023125"/>
    </source>
</evidence>
<feature type="region of interest" description="Disordered" evidence="13">
    <location>
        <begin position="1"/>
        <end position="20"/>
    </location>
</feature>
<evidence type="ECO:0000256" key="3">
    <source>
        <dbReference type="ARBA" id="ARBA00022723"/>
    </source>
</evidence>
<dbReference type="PROSITE" id="PS50157">
    <property type="entry name" value="ZINC_FINGER_C2H2_2"/>
    <property type="match status" value="3"/>
</dbReference>
<dbReference type="GO" id="GO:0008270">
    <property type="term" value="F:zinc ion binding"/>
    <property type="evidence" value="ECO:0007669"/>
    <property type="project" value="UniProtKB-KW"/>
</dbReference>
<keyword evidence="8" id="KW-0238">DNA-binding</keyword>
<keyword evidence="16" id="KW-1185">Reference proteome</keyword>
<dbReference type="SUPFAM" id="SSF57667">
    <property type="entry name" value="beta-beta-alpha zinc fingers"/>
    <property type="match status" value="2"/>
</dbReference>
<evidence type="ECO:0000313" key="17">
    <source>
        <dbReference type="WBParaSite" id="OFLC_0000674901-mRNA-1"/>
    </source>
</evidence>
<dbReference type="WBParaSite" id="OFLC_0000674901-mRNA-1">
    <property type="protein sequence ID" value="OFLC_0000674901-mRNA-1"/>
    <property type="gene ID" value="OFLC_0000674901"/>
</dbReference>
<dbReference type="PANTHER" id="PTHR24391">
    <property type="entry name" value="HISTONE H4 TRANSCRIPTION FACTOR-RELATED"/>
    <property type="match status" value="1"/>
</dbReference>
<accession>A0A183HGY8</accession>
<comment type="similarity">
    <text evidence="2">Belongs to the krueppel C2H2-type zinc-finger protein family.</text>
</comment>
<sequence>DEQAVETDLSPSEPSSDVARDLPLDLSIKDETTIVTAVPAEQTSVFGIEGDGERQEFNQDDCWSASSLIGLISKGNETKRGTLLQALKGRSETPPTILSSASRSHSEGESNSEAGLLDDNSAAALSSSIWPSNVFMSQYSMLGINGLASLQKVLEQSDDNDDNVSDISSGEKRNRLNWKSHRTDEEGLYACDQCDKMFGKQSSLARHKYEHSGQRPYKCDVCEKAFKHKHHLTEHKRLHSGEKPFQCDKCLKRFSHSGSYSQHMNHRYSYCKPYRD</sequence>
<dbReference type="InterPro" id="IPR036236">
    <property type="entry name" value="Znf_C2H2_sf"/>
</dbReference>
<evidence type="ECO:0000256" key="9">
    <source>
        <dbReference type="ARBA" id="ARBA00023155"/>
    </source>
</evidence>
<feature type="domain" description="C2H2-type" evidence="14">
    <location>
        <begin position="217"/>
        <end position="244"/>
    </location>
</feature>
<evidence type="ECO:0000256" key="13">
    <source>
        <dbReference type="SAM" id="MobiDB-lite"/>
    </source>
</evidence>
<evidence type="ECO:0000313" key="15">
    <source>
        <dbReference type="EMBL" id="VDO47797.1"/>
    </source>
</evidence>
<keyword evidence="10" id="KW-0804">Transcription</keyword>
<reference evidence="17" key="1">
    <citation type="submission" date="2016-06" db="UniProtKB">
        <authorList>
            <consortium name="WormBaseParasite"/>
        </authorList>
    </citation>
    <scope>IDENTIFICATION</scope>
</reference>
<evidence type="ECO:0000256" key="2">
    <source>
        <dbReference type="ARBA" id="ARBA00006991"/>
    </source>
</evidence>
<evidence type="ECO:0000256" key="6">
    <source>
        <dbReference type="ARBA" id="ARBA00022833"/>
    </source>
</evidence>
<keyword evidence="3" id="KW-0479">Metal-binding</keyword>
<dbReference type="PROSITE" id="PS00028">
    <property type="entry name" value="ZINC_FINGER_C2H2_1"/>
    <property type="match status" value="2"/>
</dbReference>
<dbReference type="FunFam" id="3.30.160.60:FF:000013">
    <property type="entry name" value="Putative zinc finger E-box-binding homeobox 2"/>
    <property type="match status" value="1"/>
</dbReference>
<dbReference type="STRING" id="387005.A0A183HGY8"/>
<dbReference type="Proteomes" id="UP000267606">
    <property type="component" value="Unassembled WGS sequence"/>
</dbReference>
<dbReference type="InterPro" id="IPR013087">
    <property type="entry name" value="Znf_C2H2_type"/>
</dbReference>
<organism evidence="17">
    <name type="scientific">Onchocerca flexuosa</name>
    <dbReference type="NCBI Taxonomy" id="387005"/>
    <lineage>
        <taxon>Eukaryota</taxon>
        <taxon>Metazoa</taxon>
        <taxon>Ecdysozoa</taxon>
        <taxon>Nematoda</taxon>
        <taxon>Chromadorea</taxon>
        <taxon>Rhabditida</taxon>
        <taxon>Spirurina</taxon>
        <taxon>Spiruromorpha</taxon>
        <taxon>Filarioidea</taxon>
        <taxon>Onchocercidae</taxon>
        <taxon>Onchocerca</taxon>
    </lineage>
</organism>
<dbReference type="FunFam" id="3.30.160.60:FF:000744">
    <property type="entry name" value="zinc finger E-box-binding homeobox 1"/>
    <property type="match status" value="1"/>
</dbReference>
<dbReference type="Pfam" id="PF00096">
    <property type="entry name" value="zf-C2H2"/>
    <property type="match status" value="2"/>
</dbReference>
<keyword evidence="5 12" id="KW-0863">Zinc-finger</keyword>
<dbReference type="GO" id="GO:0022603">
    <property type="term" value="P:regulation of anatomical structure morphogenesis"/>
    <property type="evidence" value="ECO:0007669"/>
    <property type="project" value="UniProtKB-ARBA"/>
</dbReference>
<dbReference type="GO" id="GO:2000026">
    <property type="term" value="P:regulation of multicellular organismal development"/>
    <property type="evidence" value="ECO:0007669"/>
    <property type="project" value="UniProtKB-ARBA"/>
</dbReference>
<evidence type="ECO:0000256" key="4">
    <source>
        <dbReference type="ARBA" id="ARBA00022737"/>
    </source>
</evidence>
<evidence type="ECO:0000313" key="16">
    <source>
        <dbReference type="Proteomes" id="UP000267606"/>
    </source>
</evidence>
<evidence type="ECO:0000256" key="5">
    <source>
        <dbReference type="ARBA" id="ARBA00022771"/>
    </source>
</evidence>
<evidence type="ECO:0000256" key="1">
    <source>
        <dbReference type="ARBA" id="ARBA00004123"/>
    </source>
</evidence>
<dbReference type="GO" id="GO:0005634">
    <property type="term" value="C:nucleus"/>
    <property type="evidence" value="ECO:0007669"/>
    <property type="project" value="UniProtKB-SubCell"/>
</dbReference>
<keyword evidence="11" id="KW-0539">Nucleus</keyword>
<keyword evidence="4" id="KW-0677">Repeat</keyword>
<dbReference type="AlphaFoldDB" id="A0A183HGY8"/>
<keyword evidence="6" id="KW-0862">Zinc</keyword>
<keyword evidence="7" id="KW-0805">Transcription regulation</keyword>
<feature type="domain" description="C2H2-type" evidence="14">
    <location>
        <begin position="189"/>
        <end position="216"/>
    </location>
</feature>
<dbReference type="Gene3D" id="3.30.160.60">
    <property type="entry name" value="Classic Zinc Finger"/>
    <property type="match status" value="3"/>
</dbReference>
<evidence type="ECO:0000256" key="12">
    <source>
        <dbReference type="PROSITE-ProRule" id="PRU00042"/>
    </source>
</evidence>
<dbReference type="GO" id="GO:0000981">
    <property type="term" value="F:DNA-binding transcription factor activity, RNA polymerase II-specific"/>
    <property type="evidence" value="ECO:0007669"/>
    <property type="project" value="TreeGrafter"/>
</dbReference>
<dbReference type="InterPro" id="IPR051574">
    <property type="entry name" value="ZnF_E-box_Homeobox"/>
</dbReference>
<dbReference type="EMBL" id="UZAJ01006604">
    <property type="protein sequence ID" value="VDO47797.1"/>
    <property type="molecule type" value="Genomic_DNA"/>
</dbReference>
<evidence type="ECO:0000259" key="14">
    <source>
        <dbReference type="PROSITE" id="PS50157"/>
    </source>
</evidence>
<gene>
    <name evidence="15" type="ORF">OFLC_LOCUS6750</name>
</gene>
<feature type="domain" description="C2H2-type" evidence="14">
    <location>
        <begin position="245"/>
        <end position="273"/>
    </location>
</feature>
<name>A0A183HGY8_9BILA</name>
<protein>
    <submittedName>
        <fullName evidence="17">Zinc finger, C2H2 type</fullName>
    </submittedName>
</protein>
<comment type="subcellular location">
    <subcellularLocation>
        <location evidence="1">Nucleus</location>
    </subcellularLocation>
</comment>
<dbReference type="FunFam" id="3.30.160.60:FF:000070">
    <property type="entry name" value="zinc finger protein 689 isoform X1"/>
    <property type="match status" value="1"/>
</dbReference>
<dbReference type="SMART" id="SM00355">
    <property type="entry name" value="ZnF_C2H2"/>
    <property type="match status" value="3"/>
</dbReference>
<proteinExistence type="inferred from homology"/>
<evidence type="ECO:0000256" key="7">
    <source>
        <dbReference type="ARBA" id="ARBA00023015"/>
    </source>
</evidence>
<dbReference type="GO" id="GO:0000122">
    <property type="term" value="P:negative regulation of transcription by RNA polymerase II"/>
    <property type="evidence" value="ECO:0007669"/>
    <property type="project" value="UniProtKB-ARBA"/>
</dbReference>
<dbReference type="PANTHER" id="PTHR24391:SF27">
    <property type="entry name" value="ZINC FINGER PROTEIN 1"/>
    <property type="match status" value="1"/>
</dbReference>
<keyword evidence="9" id="KW-0371">Homeobox</keyword>
<dbReference type="GO" id="GO:0000978">
    <property type="term" value="F:RNA polymerase II cis-regulatory region sequence-specific DNA binding"/>
    <property type="evidence" value="ECO:0007669"/>
    <property type="project" value="TreeGrafter"/>
</dbReference>